<dbReference type="Pfam" id="PF01426">
    <property type="entry name" value="BAH"/>
    <property type="match status" value="1"/>
</dbReference>
<evidence type="ECO:0000259" key="9">
    <source>
        <dbReference type="PROSITE" id="PS51156"/>
    </source>
</evidence>
<dbReference type="SMART" id="SM00717">
    <property type="entry name" value="SANT"/>
    <property type="match status" value="1"/>
</dbReference>
<dbReference type="RefSeq" id="XP_013785606.2">
    <property type="nucleotide sequence ID" value="XM_013930152.2"/>
</dbReference>
<evidence type="ECO:0000256" key="6">
    <source>
        <dbReference type="ARBA" id="ARBA00023163"/>
    </source>
</evidence>
<proteinExistence type="predicted"/>
<keyword evidence="4" id="KW-0862">Zinc</keyword>
<dbReference type="PROSITE" id="PS51038">
    <property type="entry name" value="BAH"/>
    <property type="match status" value="1"/>
</dbReference>
<evidence type="ECO:0000256" key="5">
    <source>
        <dbReference type="ARBA" id="ARBA00023015"/>
    </source>
</evidence>
<keyword evidence="3" id="KW-0863">Zinc-finger</keyword>
<evidence type="ECO:0000256" key="2">
    <source>
        <dbReference type="ARBA" id="ARBA00022723"/>
    </source>
</evidence>
<evidence type="ECO:0000259" key="10">
    <source>
        <dbReference type="PROSITE" id="PS51293"/>
    </source>
</evidence>
<evidence type="ECO:0000259" key="8">
    <source>
        <dbReference type="PROSITE" id="PS51038"/>
    </source>
</evidence>
<feature type="domain" description="SANT" evidence="10">
    <location>
        <begin position="211"/>
        <end position="263"/>
    </location>
</feature>
<dbReference type="PROSITE" id="PS51156">
    <property type="entry name" value="ELM2"/>
    <property type="match status" value="1"/>
</dbReference>
<evidence type="ECO:0000256" key="7">
    <source>
        <dbReference type="ARBA" id="ARBA00023242"/>
    </source>
</evidence>
<comment type="subcellular location">
    <subcellularLocation>
        <location evidence="1">Nucleus</location>
    </subcellularLocation>
</comment>
<dbReference type="Gene3D" id="2.30.30.490">
    <property type="match status" value="1"/>
</dbReference>
<keyword evidence="11" id="KW-1185">Reference proteome</keyword>
<dbReference type="SMART" id="SM01189">
    <property type="entry name" value="ELM2"/>
    <property type="match status" value="1"/>
</dbReference>
<gene>
    <name evidence="12" type="primary">LOC106469651</name>
</gene>
<organism evidence="11 12">
    <name type="scientific">Limulus polyphemus</name>
    <name type="common">Atlantic horseshoe crab</name>
    <dbReference type="NCBI Taxonomy" id="6850"/>
    <lineage>
        <taxon>Eukaryota</taxon>
        <taxon>Metazoa</taxon>
        <taxon>Ecdysozoa</taxon>
        <taxon>Arthropoda</taxon>
        <taxon>Chelicerata</taxon>
        <taxon>Merostomata</taxon>
        <taxon>Xiphosura</taxon>
        <taxon>Limulidae</taxon>
        <taxon>Limulus</taxon>
    </lineage>
</organism>
<dbReference type="PROSITE" id="PS51293">
    <property type="entry name" value="SANT"/>
    <property type="match status" value="1"/>
</dbReference>
<dbReference type="PANTHER" id="PTHR13859:SF11">
    <property type="entry name" value="GRUNGE, ISOFORM J"/>
    <property type="match status" value="1"/>
</dbReference>
<dbReference type="InterPro" id="IPR017884">
    <property type="entry name" value="SANT_dom"/>
</dbReference>
<sequence>MVNVRWYYRLCEVPEAVYQLLVQDRNIENGKDLVTHNPAIKSRELFISDATDCYPASALRGQCKVQHYSDIISAQNFLPKQDTFFYILGYNPETHRLASTQGEIRVGPSHQAKLPKCQPHLPSQEMPEICESLEELRWSPGIPDCDLMMYLRAARSMAAFAGMCDGGSSEGGCLAASRDDTTINAMDLLHDSNYDTGKALQALVRHPVPRGIDKKWTEEEQKRFVKGLRQFGKNFFKIRKELLPQKETADLVEFYYLWKKTPGAATTRSHRRRRQIVIRRIKSFPKTKQIRFK</sequence>
<dbReference type="Gene3D" id="1.10.10.60">
    <property type="entry name" value="Homeodomain-like"/>
    <property type="match status" value="1"/>
</dbReference>
<keyword evidence="6" id="KW-0804">Transcription</keyword>
<accession>A0ABM1BNK8</accession>
<protein>
    <submittedName>
        <fullName evidence="12">Arginine-glutamic acid dipeptide repeats protein-like</fullName>
    </submittedName>
</protein>
<feature type="domain" description="ELM2" evidence="9">
    <location>
        <begin position="102"/>
        <end position="207"/>
    </location>
</feature>
<dbReference type="InterPro" id="IPR009057">
    <property type="entry name" value="Homeodomain-like_sf"/>
</dbReference>
<dbReference type="InterPro" id="IPR043151">
    <property type="entry name" value="BAH_sf"/>
</dbReference>
<evidence type="ECO:0000256" key="4">
    <source>
        <dbReference type="ARBA" id="ARBA00022833"/>
    </source>
</evidence>
<evidence type="ECO:0000313" key="11">
    <source>
        <dbReference type="Proteomes" id="UP000694941"/>
    </source>
</evidence>
<keyword evidence="5" id="KW-0805">Transcription regulation</keyword>
<dbReference type="InterPro" id="IPR001025">
    <property type="entry name" value="BAH_dom"/>
</dbReference>
<dbReference type="CDD" id="cd11661">
    <property type="entry name" value="SANT_MTA3_like"/>
    <property type="match status" value="1"/>
</dbReference>
<evidence type="ECO:0000256" key="1">
    <source>
        <dbReference type="ARBA" id="ARBA00004123"/>
    </source>
</evidence>
<evidence type="ECO:0000313" key="12">
    <source>
        <dbReference type="RefSeq" id="XP_013785606.2"/>
    </source>
</evidence>
<dbReference type="InterPro" id="IPR001005">
    <property type="entry name" value="SANT/Myb"/>
</dbReference>
<feature type="domain" description="BAH" evidence="8">
    <location>
        <begin position="1"/>
        <end position="101"/>
    </location>
</feature>
<dbReference type="PANTHER" id="PTHR13859">
    <property type="entry name" value="ATROPHIN-RELATED"/>
    <property type="match status" value="1"/>
</dbReference>
<dbReference type="Pfam" id="PF00249">
    <property type="entry name" value="Myb_DNA-binding"/>
    <property type="match status" value="1"/>
</dbReference>
<dbReference type="Pfam" id="PF01448">
    <property type="entry name" value="ELM2"/>
    <property type="match status" value="1"/>
</dbReference>
<dbReference type="InterPro" id="IPR000949">
    <property type="entry name" value="ELM2_dom"/>
</dbReference>
<evidence type="ECO:0000256" key="3">
    <source>
        <dbReference type="ARBA" id="ARBA00022771"/>
    </source>
</evidence>
<keyword evidence="7" id="KW-0539">Nucleus</keyword>
<reference evidence="12" key="1">
    <citation type="submission" date="2025-08" db="UniProtKB">
        <authorList>
            <consortium name="RefSeq"/>
        </authorList>
    </citation>
    <scope>IDENTIFICATION</scope>
    <source>
        <tissue evidence="12">Muscle</tissue>
    </source>
</reference>
<keyword evidence="2" id="KW-0479">Metal-binding</keyword>
<name>A0ABM1BNK8_LIMPO</name>
<dbReference type="Proteomes" id="UP000694941">
    <property type="component" value="Unplaced"/>
</dbReference>
<dbReference type="Gene3D" id="4.10.1240.50">
    <property type="match status" value="1"/>
</dbReference>
<dbReference type="GeneID" id="106469651"/>
<dbReference type="SUPFAM" id="SSF46689">
    <property type="entry name" value="Homeodomain-like"/>
    <property type="match status" value="1"/>
</dbReference>